<dbReference type="GO" id="GO:0006890">
    <property type="term" value="P:retrograde vesicle-mediated transport, Golgi to endoplasmic reticulum"/>
    <property type="evidence" value="ECO:0007669"/>
    <property type="project" value="TreeGrafter"/>
</dbReference>
<dbReference type="GO" id="GO:0007030">
    <property type="term" value="P:Golgi organization"/>
    <property type="evidence" value="ECO:0007669"/>
    <property type="project" value="TreeGrafter"/>
</dbReference>
<evidence type="ECO:0000256" key="4">
    <source>
        <dbReference type="ARBA" id="ARBA00022448"/>
    </source>
</evidence>
<dbReference type="GO" id="GO:0017119">
    <property type="term" value="C:Golgi transport complex"/>
    <property type="evidence" value="ECO:0007669"/>
    <property type="project" value="InterPro"/>
</dbReference>
<reference evidence="10 11" key="1">
    <citation type="journal article" date="2018" name="Gigascience">
        <title>Genomes of trombidid mites reveal novel predicted allergens and laterally-transferred genes associated with secondary metabolism.</title>
        <authorList>
            <person name="Dong X."/>
            <person name="Chaisiri K."/>
            <person name="Xia D."/>
            <person name="Armstrong S.D."/>
            <person name="Fang Y."/>
            <person name="Donnelly M.J."/>
            <person name="Kadowaki T."/>
            <person name="McGarry J.W."/>
            <person name="Darby A.C."/>
            <person name="Makepeace B.L."/>
        </authorList>
    </citation>
    <scope>NUCLEOTIDE SEQUENCE [LARGE SCALE GENOMIC DNA]</scope>
    <source>
        <strain evidence="10">UoL-WK</strain>
    </source>
</reference>
<evidence type="ECO:0000256" key="3">
    <source>
        <dbReference type="ARBA" id="ARBA00020984"/>
    </source>
</evidence>
<keyword evidence="11" id="KW-1185">Reference proteome</keyword>
<dbReference type="EMBL" id="NCKU01000818">
    <property type="protein sequence ID" value="RWS14030.1"/>
    <property type="molecule type" value="Genomic_DNA"/>
</dbReference>
<dbReference type="STRING" id="1965070.A0A3S3PJZ4"/>
<keyword evidence="9" id="KW-0175">Coiled coil</keyword>
<evidence type="ECO:0000256" key="1">
    <source>
        <dbReference type="ARBA" id="ARBA00004395"/>
    </source>
</evidence>
<evidence type="ECO:0000256" key="2">
    <source>
        <dbReference type="ARBA" id="ARBA00005831"/>
    </source>
</evidence>
<evidence type="ECO:0000256" key="8">
    <source>
        <dbReference type="ARBA" id="ARBA00031345"/>
    </source>
</evidence>
<protein>
    <recommendedName>
        <fullName evidence="3">Conserved oligomeric Golgi complex subunit 7</fullName>
    </recommendedName>
    <alternativeName>
        <fullName evidence="8">Component of oligomeric Golgi complex 7</fullName>
    </alternativeName>
</protein>
<dbReference type="InterPro" id="IPR019335">
    <property type="entry name" value="COG7"/>
</dbReference>
<proteinExistence type="inferred from homology"/>
<dbReference type="GO" id="GO:0000139">
    <property type="term" value="C:Golgi membrane"/>
    <property type="evidence" value="ECO:0007669"/>
    <property type="project" value="UniProtKB-SubCell"/>
</dbReference>
<dbReference type="Pfam" id="PF10191">
    <property type="entry name" value="COG7"/>
    <property type="match status" value="1"/>
</dbReference>
<comment type="subcellular location">
    <subcellularLocation>
        <location evidence="1">Golgi apparatus membrane</location>
        <topology evidence="1">Peripheral membrane protein</topology>
    </subcellularLocation>
</comment>
<dbReference type="Proteomes" id="UP000285301">
    <property type="component" value="Unassembled WGS sequence"/>
</dbReference>
<evidence type="ECO:0000256" key="6">
    <source>
        <dbReference type="ARBA" id="ARBA00023034"/>
    </source>
</evidence>
<name>A0A3S3PJZ4_9ACAR</name>
<evidence type="ECO:0000256" key="5">
    <source>
        <dbReference type="ARBA" id="ARBA00022927"/>
    </source>
</evidence>
<keyword evidence="6" id="KW-0333">Golgi apparatus</keyword>
<evidence type="ECO:0000256" key="9">
    <source>
        <dbReference type="SAM" id="Coils"/>
    </source>
</evidence>
<comment type="caution">
    <text evidence="10">The sequence shown here is derived from an EMBL/GenBank/DDBJ whole genome shotgun (WGS) entry which is preliminary data.</text>
</comment>
<gene>
    <name evidence="10" type="ORF">B4U79_00616</name>
</gene>
<accession>A0A3S3PJZ4</accession>
<evidence type="ECO:0000313" key="10">
    <source>
        <dbReference type="EMBL" id="RWS14030.1"/>
    </source>
</evidence>
<dbReference type="PANTHER" id="PTHR21443">
    <property type="entry name" value="CONSERVED OLIGOMERIC GOLGI COMPLEX COMPONENT 7"/>
    <property type="match status" value="1"/>
</dbReference>
<keyword evidence="4" id="KW-0813">Transport</keyword>
<dbReference type="PANTHER" id="PTHR21443:SF0">
    <property type="entry name" value="CONSERVED OLIGOMERIC GOLGI COMPLEX SUBUNIT 7"/>
    <property type="match status" value="1"/>
</dbReference>
<evidence type="ECO:0000313" key="11">
    <source>
        <dbReference type="Proteomes" id="UP000285301"/>
    </source>
</evidence>
<evidence type="ECO:0000256" key="7">
    <source>
        <dbReference type="ARBA" id="ARBA00023136"/>
    </source>
</evidence>
<keyword evidence="7" id="KW-0472">Membrane</keyword>
<sequence>MVSKNERNLLKENFISQDFKAFSDENFDVIKWINDCFRDDNAAIANRESHASNIVYKLQLFVQEINSSLEETAQQVIHNLSKTTREVETLQEEAALMKSEISKMKEGLIKIEQSSNKAMDNLIAIDKIKTRMQDNCKALQEVDNWSTLSSDVEQIFDSADAEQIVTKLVGMQTSLDMLMDVPDYAERVERLDRLKDRFESLIASRVQSIFSNSSSEVAIVYVQMFKQLKRMSNLINLYSNTIKNQLISEWQKCSVIDPEETIELLNGFYDNLLSTWHSQSTFCYNVMFNGDIEDVFSILTDLFVDIFRTVEPSITHYLCNEFEARKNSGHLKSCLDFLVEVKQITDRFAKSLELTIINEAKGSEFVKKPQVEIMVLQIYAAYRNVLQLYPDVEETILSQECDKIVEEMQLNESVSRIFNVAREAEKRCYLLTHSTAIPNLVSVLEKFFKSYLQHFSQRLKEIDIQCRKETDISLPNWTLFQNSLFHLQAAGDFMLQLNLFQEQLRNTCVELSTKLTSGTSIFQRFYDLAIDTSMKDALKELLAKLNKTENEFILQSSYIRCKNLCSEATEVVLTVALNYVKMHMKNIQSLDDSEEMQPFGPSPQEYITQIGQYLLTIPQHIEPFTLQENSAFKLALKCSGVSDSAVEVVTEFLLTAIVQKVIDLYIKMILNQKVVNPHFKQQLMTDIDYLCEVFDDLGLGPDSQLQDILYVLKSSNKQTEHVVKHEYLAKEIEKIFQ</sequence>
<dbReference type="OrthoDB" id="245173at2759"/>
<comment type="similarity">
    <text evidence="2">Belongs to the COG7 family.</text>
</comment>
<keyword evidence="5" id="KW-0653">Protein transport</keyword>
<dbReference type="GO" id="GO:0006886">
    <property type="term" value="P:intracellular protein transport"/>
    <property type="evidence" value="ECO:0007669"/>
    <property type="project" value="InterPro"/>
</dbReference>
<feature type="coiled-coil region" evidence="9">
    <location>
        <begin position="73"/>
        <end position="107"/>
    </location>
</feature>
<dbReference type="AlphaFoldDB" id="A0A3S3PJZ4"/>
<organism evidence="10 11">
    <name type="scientific">Dinothrombium tinctorium</name>
    <dbReference type="NCBI Taxonomy" id="1965070"/>
    <lineage>
        <taxon>Eukaryota</taxon>
        <taxon>Metazoa</taxon>
        <taxon>Ecdysozoa</taxon>
        <taxon>Arthropoda</taxon>
        <taxon>Chelicerata</taxon>
        <taxon>Arachnida</taxon>
        <taxon>Acari</taxon>
        <taxon>Acariformes</taxon>
        <taxon>Trombidiformes</taxon>
        <taxon>Prostigmata</taxon>
        <taxon>Anystina</taxon>
        <taxon>Parasitengona</taxon>
        <taxon>Trombidioidea</taxon>
        <taxon>Trombidiidae</taxon>
        <taxon>Dinothrombium</taxon>
    </lineage>
</organism>